<dbReference type="InterPro" id="IPR006311">
    <property type="entry name" value="TAT_signal"/>
</dbReference>
<dbReference type="EMBL" id="SHKR01000012">
    <property type="protein sequence ID" value="RZU15807.1"/>
    <property type="molecule type" value="Genomic_DNA"/>
</dbReference>
<protein>
    <recommendedName>
        <fullName evidence="4">Twin-arginine translocation signal domain-containing protein</fullName>
    </recommendedName>
</protein>
<evidence type="ECO:0000313" key="3">
    <source>
        <dbReference type="Proteomes" id="UP000292027"/>
    </source>
</evidence>
<evidence type="ECO:0000256" key="1">
    <source>
        <dbReference type="SAM" id="SignalP"/>
    </source>
</evidence>
<dbReference type="AlphaFoldDB" id="A0A4Q7WZ05"/>
<name>A0A4Q7WZ05_9ACTN</name>
<proteinExistence type="predicted"/>
<organism evidence="2 3">
    <name type="scientific">Kribbella rubisoli</name>
    <dbReference type="NCBI Taxonomy" id="3075929"/>
    <lineage>
        <taxon>Bacteria</taxon>
        <taxon>Bacillati</taxon>
        <taxon>Actinomycetota</taxon>
        <taxon>Actinomycetes</taxon>
        <taxon>Propionibacteriales</taxon>
        <taxon>Kribbellaceae</taxon>
        <taxon>Kribbella</taxon>
    </lineage>
</organism>
<accession>A0A4Q7WZ05</accession>
<keyword evidence="1" id="KW-0732">Signal</keyword>
<keyword evidence="3" id="KW-1185">Reference proteome</keyword>
<reference evidence="2 3" key="1">
    <citation type="journal article" date="2015" name="Stand. Genomic Sci.">
        <title>Genomic Encyclopedia of Bacterial and Archaeal Type Strains, Phase III: the genomes of soil and plant-associated and newly described type strains.</title>
        <authorList>
            <person name="Whitman W.B."/>
            <person name="Woyke T."/>
            <person name="Klenk H.P."/>
            <person name="Zhou Y."/>
            <person name="Lilburn T.G."/>
            <person name="Beck B.J."/>
            <person name="De Vos P."/>
            <person name="Vandamme P."/>
            <person name="Eisen J.A."/>
            <person name="Garrity G."/>
            <person name="Hugenholtz P."/>
            <person name="Kyrpides N.C."/>
        </authorList>
    </citation>
    <scope>NUCLEOTIDE SEQUENCE [LARGE SCALE GENOMIC DNA]</scope>
    <source>
        <strain evidence="2 3">VKM Ac-2540</strain>
    </source>
</reference>
<comment type="caution">
    <text evidence="2">The sequence shown here is derived from an EMBL/GenBank/DDBJ whole genome shotgun (WGS) entry which is preliminary data.</text>
</comment>
<dbReference type="RefSeq" id="WP_130444657.1">
    <property type="nucleotide sequence ID" value="NZ_SHKR01000012.1"/>
</dbReference>
<gene>
    <name evidence="2" type="ORF">EV645_3345</name>
</gene>
<feature type="signal peptide" evidence="1">
    <location>
        <begin position="1"/>
        <end position="36"/>
    </location>
</feature>
<sequence>MTSSTPPDARVSRRVFLAAAAAVSAAGYLQIPSAPAATAATAATVVASEPRPHNTLLGLL</sequence>
<dbReference type="PROSITE" id="PS51318">
    <property type="entry name" value="TAT"/>
    <property type="match status" value="1"/>
</dbReference>
<feature type="chain" id="PRO_5020490689" description="Twin-arginine translocation signal domain-containing protein" evidence="1">
    <location>
        <begin position="37"/>
        <end position="60"/>
    </location>
</feature>
<evidence type="ECO:0008006" key="4">
    <source>
        <dbReference type="Google" id="ProtNLM"/>
    </source>
</evidence>
<evidence type="ECO:0000313" key="2">
    <source>
        <dbReference type="EMBL" id="RZU15807.1"/>
    </source>
</evidence>
<dbReference type="Proteomes" id="UP000292027">
    <property type="component" value="Unassembled WGS sequence"/>
</dbReference>